<dbReference type="InterPro" id="IPR001304">
    <property type="entry name" value="C-type_lectin-like"/>
</dbReference>
<dbReference type="InterPro" id="IPR050111">
    <property type="entry name" value="C-type_lectin/snaclec_domain"/>
</dbReference>
<dbReference type="Pfam" id="PF00059">
    <property type="entry name" value="Lectin_C"/>
    <property type="match status" value="1"/>
</dbReference>
<dbReference type="InterPro" id="IPR018378">
    <property type="entry name" value="C-type_lectin_CS"/>
</dbReference>
<gene>
    <name evidence="4" type="ORF">GCK32_019077</name>
</gene>
<organism evidence="4 5">
    <name type="scientific">Trichostrongylus colubriformis</name>
    <name type="common">Black scour worm</name>
    <dbReference type="NCBI Taxonomy" id="6319"/>
    <lineage>
        <taxon>Eukaryota</taxon>
        <taxon>Metazoa</taxon>
        <taxon>Ecdysozoa</taxon>
        <taxon>Nematoda</taxon>
        <taxon>Chromadorea</taxon>
        <taxon>Rhabditida</taxon>
        <taxon>Rhabditina</taxon>
        <taxon>Rhabditomorpha</taxon>
        <taxon>Strongyloidea</taxon>
        <taxon>Trichostrongylidae</taxon>
        <taxon>Trichostrongylus</taxon>
    </lineage>
</organism>
<feature type="domain" description="C-type lectin" evidence="3">
    <location>
        <begin position="57"/>
        <end position="174"/>
    </location>
</feature>
<dbReference type="CDD" id="cd00037">
    <property type="entry name" value="CLECT"/>
    <property type="match status" value="1"/>
</dbReference>
<evidence type="ECO:0000313" key="5">
    <source>
        <dbReference type="Proteomes" id="UP001331761"/>
    </source>
</evidence>
<dbReference type="InterPro" id="IPR016187">
    <property type="entry name" value="CTDL_fold"/>
</dbReference>
<accession>A0AAN8IJ77</accession>
<dbReference type="Gene3D" id="3.10.100.10">
    <property type="entry name" value="Mannose-Binding Protein A, subunit A"/>
    <property type="match status" value="1"/>
</dbReference>
<dbReference type="PANTHER" id="PTHR22803">
    <property type="entry name" value="MANNOSE, PHOSPHOLIPASE, LECTIN RECEPTOR RELATED"/>
    <property type="match status" value="1"/>
</dbReference>
<sequence length="175" mass="19519">MSIRVLFVASSVVLVLTADNVAVHETFAFDEKSNVRPIFVAGHQDGWTILGKYVKAYKVIGGKKTWAEADKACKSKGAQLASIMNKEENDFIWDIAKSVSERTGPEGRIWIGGKKKCGSWKWTDGTKWDYENWDSGEPNNEGGHEDCLQILAHPQRKGKWNDAPCDGKLAFVCEK</sequence>
<comment type="caution">
    <text evidence="4">The sequence shown here is derived from an EMBL/GenBank/DDBJ whole genome shotgun (WGS) entry which is preliminary data.</text>
</comment>
<dbReference type="AlphaFoldDB" id="A0AAN8IJ77"/>
<dbReference type="PROSITE" id="PS50041">
    <property type="entry name" value="C_TYPE_LECTIN_2"/>
    <property type="match status" value="1"/>
</dbReference>
<feature type="chain" id="PRO_5042827306" evidence="2">
    <location>
        <begin position="29"/>
        <end position="175"/>
    </location>
</feature>
<dbReference type="SUPFAM" id="SSF56436">
    <property type="entry name" value="C-type lectin-like"/>
    <property type="match status" value="1"/>
</dbReference>
<dbReference type="EMBL" id="WIXE01011525">
    <property type="protein sequence ID" value="KAK5976694.1"/>
    <property type="molecule type" value="Genomic_DNA"/>
</dbReference>
<evidence type="ECO:0000259" key="3">
    <source>
        <dbReference type="PROSITE" id="PS50041"/>
    </source>
</evidence>
<reference evidence="4 5" key="1">
    <citation type="submission" date="2019-10" db="EMBL/GenBank/DDBJ databases">
        <title>Assembly and Annotation for the nematode Trichostrongylus colubriformis.</title>
        <authorList>
            <person name="Martin J."/>
        </authorList>
    </citation>
    <scope>NUCLEOTIDE SEQUENCE [LARGE SCALE GENOMIC DNA]</scope>
    <source>
        <strain evidence="4">G859</strain>
        <tissue evidence="4">Whole worm</tissue>
    </source>
</reference>
<name>A0AAN8IJ77_TRICO</name>
<evidence type="ECO:0000256" key="1">
    <source>
        <dbReference type="ARBA" id="ARBA00023157"/>
    </source>
</evidence>
<dbReference type="PROSITE" id="PS00615">
    <property type="entry name" value="C_TYPE_LECTIN_1"/>
    <property type="match status" value="1"/>
</dbReference>
<evidence type="ECO:0000256" key="2">
    <source>
        <dbReference type="SAM" id="SignalP"/>
    </source>
</evidence>
<dbReference type="Proteomes" id="UP001331761">
    <property type="component" value="Unassembled WGS sequence"/>
</dbReference>
<dbReference type="InterPro" id="IPR016186">
    <property type="entry name" value="C-type_lectin-like/link_sf"/>
</dbReference>
<feature type="signal peptide" evidence="2">
    <location>
        <begin position="1"/>
        <end position="28"/>
    </location>
</feature>
<keyword evidence="5" id="KW-1185">Reference proteome</keyword>
<protein>
    <submittedName>
        <fullName evidence="4">C-type lectin domain-containing protein</fullName>
    </submittedName>
</protein>
<dbReference type="SMART" id="SM00034">
    <property type="entry name" value="CLECT"/>
    <property type="match status" value="1"/>
</dbReference>
<evidence type="ECO:0000313" key="4">
    <source>
        <dbReference type="EMBL" id="KAK5976694.1"/>
    </source>
</evidence>
<keyword evidence="2" id="KW-0732">Signal</keyword>
<proteinExistence type="predicted"/>
<keyword evidence="1" id="KW-1015">Disulfide bond</keyword>